<dbReference type="PANTHER" id="PTHR48050:SF13">
    <property type="entry name" value="STEROL 3-BETA-GLUCOSYLTRANSFERASE UGT80A2"/>
    <property type="match status" value="1"/>
</dbReference>
<feature type="domain" description="Erythromycin biosynthesis protein CIII-like C-terminal" evidence="1">
    <location>
        <begin position="365"/>
        <end position="472"/>
    </location>
</feature>
<dbReference type="PANTHER" id="PTHR48050">
    <property type="entry name" value="STEROL 3-BETA-GLUCOSYLTRANSFERASE"/>
    <property type="match status" value="1"/>
</dbReference>
<dbReference type="AlphaFoldDB" id="A0A5C3LXC5"/>
<evidence type="ECO:0000313" key="2">
    <source>
        <dbReference type="EMBL" id="TFK37197.1"/>
    </source>
</evidence>
<dbReference type="Proteomes" id="UP000308652">
    <property type="component" value="Unassembled WGS sequence"/>
</dbReference>
<accession>A0A5C3LXC5</accession>
<dbReference type="STRING" id="68775.A0A5C3LXC5"/>
<sequence length="497" mass="54743">MPSTQSFQRRVLLMTNSEYGQANSIIAIAHALAIQPNVEVHFASFHDAESRLEELRASLQGTDTLGLGSSLSFHDIGGISMKEAICQLPDMANYIHGCGFWGALDSYRNLTKTLFGWKPEQYMEAVNGCVNIIKKVNPHAIVIDNLLCQGVDACRQIGKKYISAGPLSLKDITMELQPRSLLNYPMMSTAYPFPLPWSKVLPNLAVGLYLGYSLFTSPGLKALNAVRHAAGLKGLPPMFQGFQTDIEYLIPTIPEIDLAVTVIPPNITICGPFILPVFGTIEDADPGLAIWLKAAEGRTILVNLGTHTIADANMTQQLARGISSVIQHERDHGRKLQFLWKLKLSPDSEVDSILQTELGREIKNGDVRVLGWLSIDPLALLQGHIMCSVHHGGANSYFESILNGIPHVILPRWYDLYDYAQRAEYLGVRIFASKTVAPDVDSVEFANAVIRVIAPQSTYIKKAKELAHICKAKCRGRELGAERILIAADQSLFSEQT</sequence>
<keyword evidence="3" id="KW-1185">Reference proteome</keyword>
<dbReference type="EMBL" id="ML213609">
    <property type="protein sequence ID" value="TFK37197.1"/>
    <property type="molecule type" value="Genomic_DNA"/>
</dbReference>
<organism evidence="2 3">
    <name type="scientific">Crucibulum laeve</name>
    <dbReference type="NCBI Taxonomy" id="68775"/>
    <lineage>
        <taxon>Eukaryota</taxon>
        <taxon>Fungi</taxon>
        <taxon>Dikarya</taxon>
        <taxon>Basidiomycota</taxon>
        <taxon>Agaricomycotina</taxon>
        <taxon>Agaricomycetes</taxon>
        <taxon>Agaricomycetidae</taxon>
        <taxon>Agaricales</taxon>
        <taxon>Agaricineae</taxon>
        <taxon>Nidulariaceae</taxon>
        <taxon>Crucibulum</taxon>
    </lineage>
</organism>
<dbReference type="Pfam" id="PF06722">
    <property type="entry name" value="EryCIII-like_C"/>
    <property type="match status" value="1"/>
</dbReference>
<evidence type="ECO:0000259" key="1">
    <source>
        <dbReference type="Pfam" id="PF06722"/>
    </source>
</evidence>
<reference evidence="2 3" key="1">
    <citation type="journal article" date="2019" name="Nat. Ecol. Evol.">
        <title>Megaphylogeny resolves global patterns of mushroom evolution.</title>
        <authorList>
            <person name="Varga T."/>
            <person name="Krizsan K."/>
            <person name="Foldi C."/>
            <person name="Dima B."/>
            <person name="Sanchez-Garcia M."/>
            <person name="Sanchez-Ramirez S."/>
            <person name="Szollosi G.J."/>
            <person name="Szarkandi J.G."/>
            <person name="Papp V."/>
            <person name="Albert L."/>
            <person name="Andreopoulos W."/>
            <person name="Angelini C."/>
            <person name="Antonin V."/>
            <person name="Barry K.W."/>
            <person name="Bougher N.L."/>
            <person name="Buchanan P."/>
            <person name="Buyck B."/>
            <person name="Bense V."/>
            <person name="Catcheside P."/>
            <person name="Chovatia M."/>
            <person name="Cooper J."/>
            <person name="Damon W."/>
            <person name="Desjardin D."/>
            <person name="Finy P."/>
            <person name="Geml J."/>
            <person name="Haridas S."/>
            <person name="Hughes K."/>
            <person name="Justo A."/>
            <person name="Karasinski D."/>
            <person name="Kautmanova I."/>
            <person name="Kiss B."/>
            <person name="Kocsube S."/>
            <person name="Kotiranta H."/>
            <person name="LaButti K.M."/>
            <person name="Lechner B.E."/>
            <person name="Liimatainen K."/>
            <person name="Lipzen A."/>
            <person name="Lukacs Z."/>
            <person name="Mihaltcheva S."/>
            <person name="Morgado L.N."/>
            <person name="Niskanen T."/>
            <person name="Noordeloos M.E."/>
            <person name="Ohm R.A."/>
            <person name="Ortiz-Santana B."/>
            <person name="Ovrebo C."/>
            <person name="Racz N."/>
            <person name="Riley R."/>
            <person name="Savchenko A."/>
            <person name="Shiryaev A."/>
            <person name="Soop K."/>
            <person name="Spirin V."/>
            <person name="Szebenyi C."/>
            <person name="Tomsovsky M."/>
            <person name="Tulloss R.E."/>
            <person name="Uehling J."/>
            <person name="Grigoriev I.V."/>
            <person name="Vagvolgyi C."/>
            <person name="Papp T."/>
            <person name="Martin F.M."/>
            <person name="Miettinen O."/>
            <person name="Hibbett D.S."/>
            <person name="Nagy L.G."/>
        </authorList>
    </citation>
    <scope>NUCLEOTIDE SEQUENCE [LARGE SCALE GENOMIC DNA]</scope>
    <source>
        <strain evidence="2 3">CBS 166.37</strain>
    </source>
</reference>
<dbReference type="InterPro" id="IPR050426">
    <property type="entry name" value="Glycosyltransferase_28"/>
</dbReference>
<proteinExistence type="predicted"/>
<dbReference type="OrthoDB" id="5835829at2759"/>
<dbReference type="Gene3D" id="3.40.50.2000">
    <property type="entry name" value="Glycogen Phosphorylase B"/>
    <property type="match status" value="2"/>
</dbReference>
<dbReference type="GO" id="GO:0016757">
    <property type="term" value="F:glycosyltransferase activity"/>
    <property type="evidence" value="ECO:0007669"/>
    <property type="project" value="UniProtKB-ARBA"/>
</dbReference>
<dbReference type="InterPro" id="IPR010610">
    <property type="entry name" value="EryCIII-like_C"/>
</dbReference>
<evidence type="ECO:0000313" key="3">
    <source>
        <dbReference type="Proteomes" id="UP000308652"/>
    </source>
</evidence>
<name>A0A5C3LXC5_9AGAR</name>
<dbReference type="SUPFAM" id="SSF53756">
    <property type="entry name" value="UDP-Glycosyltransferase/glycogen phosphorylase"/>
    <property type="match status" value="1"/>
</dbReference>
<protein>
    <recommendedName>
        <fullName evidence="1">Erythromycin biosynthesis protein CIII-like C-terminal domain-containing protein</fullName>
    </recommendedName>
</protein>
<gene>
    <name evidence="2" type="ORF">BDQ12DRAFT_608098</name>
</gene>